<reference evidence="2" key="1">
    <citation type="journal article" date="2023" name="Mol. Phylogenet. Evol.">
        <title>Genome-scale phylogeny and comparative genomics of the fungal order Sordariales.</title>
        <authorList>
            <person name="Hensen N."/>
            <person name="Bonometti L."/>
            <person name="Westerberg I."/>
            <person name="Brannstrom I.O."/>
            <person name="Guillou S."/>
            <person name="Cros-Aarteil S."/>
            <person name="Calhoun S."/>
            <person name="Haridas S."/>
            <person name="Kuo A."/>
            <person name="Mondo S."/>
            <person name="Pangilinan J."/>
            <person name="Riley R."/>
            <person name="LaButti K."/>
            <person name="Andreopoulos B."/>
            <person name="Lipzen A."/>
            <person name="Chen C."/>
            <person name="Yan M."/>
            <person name="Daum C."/>
            <person name="Ng V."/>
            <person name="Clum A."/>
            <person name="Steindorff A."/>
            <person name="Ohm R.A."/>
            <person name="Martin F."/>
            <person name="Silar P."/>
            <person name="Natvig D.O."/>
            <person name="Lalanne C."/>
            <person name="Gautier V."/>
            <person name="Ament-Velasquez S.L."/>
            <person name="Kruys A."/>
            <person name="Hutchinson M.I."/>
            <person name="Powell A.J."/>
            <person name="Barry K."/>
            <person name="Miller A.N."/>
            <person name="Grigoriev I.V."/>
            <person name="Debuchy R."/>
            <person name="Gladieux P."/>
            <person name="Hiltunen Thoren M."/>
            <person name="Johannesson H."/>
        </authorList>
    </citation>
    <scope>NUCLEOTIDE SEQUENCE</scope>
    <source>
        <strain evidence="2">CBS 892.96</strain>
    </source>
</reference>
<evidence type="ECO:0000256" key="1">
    <source>
        <dbReference type="SAM" id="Coils"/>
    </source>
</evidence>
<comment type="caution">
    <text evidence="2">The sequence shown here is derived from an EMBL/GenBank/DDBJ whole genome shotgun (WGS) entry which is preliminary data.</text>
</comment>
<evidence type="ECO:0000313" key="3">
    <source>
        <dbReference type="Proteomes" id="UP001302321"/>
    </source>
</evidence>
<gene>
    <name evidence="2" type="ORF">QBC36DRAFT_296142</name>
</gene>
<reference evidence="2" key="2">
    <citation type="submission" date="2023-05" db="EMBL/GenBank/DDBJ databases">
        <authorList>
            <consortium name="Lawrence Berkeley National Laboratory"/>
            <person name="Steindorff A."/>
            <person name="Hensen N."/>
            <person name="Bonometti L."/>
            <person name="Westerberg I."/>
            <person name="Brannstrom I.O."/>
            <person name="Guillou S."/>
            <person name="Cros-Aarteil S."/>
            <person name="Calhoun S."/>
            <person name="Haridas S."/>
            <person name="Kuo A."/>
            <person name="Mondo S."/>
            <person name="Pangilinan J."/>
            <person name="Riley R."/>
            <person name="Labutti K."/>
            <person name="Andreopoulos B."/>
            <person name="Lipzen A."/>
            <person name="Chen C."/>
            <person name="Yanf M."/>
            <person name="Daum C."/>
            <person name="Ng V."/>
            <person name="Clum A."/>
            <person name="Ohm R."/>
            <person name="Martin F."/>
            <person name="Silar P."/>
            <person name="Natvig D."/>
            <person name="Lalanne C."/>
            <person name="Gautier V."/>
            <person name="Ament-Velasquez S.L."/>
            <person name="Kruys A."/>
            <person name="Hutchinson M.I."/>
            <person name="Powell A.J."/>
            <person name="Barry K."/>
            <person name="Miller A.N."/>
            <person name="Grigoriev I.V."/>
            <person name="Debuchy R."/>
            <person name="Gladieux P."/>
            <person name="Thoren M.H."/>
            <person name="Johannesson H."/>
        </authorList>
    </citation>
    <scope>NUCLEOTIDE SEQUENCE</scope>
    <source>
        <strain evidence="2">CBS 892.96</strain>
    </source>
</reference>
<evidence type="ECO:0000313" key="2">
    <source>
        <dbReference type="EMBL" id="KAK4170622.1"/>
    </source>
</evidence>
<keyword evidence="3" id="KW-1185">Reference proteome</keyword>
<organism evidence="2 3">
    <name type="scientific">Triangularia setosa</name>
    <dbReference type="NCBI Taxonomy" id="2587417"/>
    <lineage>
        <taxon>Eukaryota</taxon>
        <taxon>Fungi</taxon>
        <taxon>Dikarya</taxon>
        <taxon>Ascomycota</taxon>
        <taxon>Pezizomycotina</taxon>
        <taxon>Sordariomycetes</taxon>
        <taxon>Sordariomycetidae</taxon>
        <taxon>Sordariales</taxon>
        <taxon>Podosporaceae</taxon>
        <taxon>Triangularia</taxon>
    </lineage>
</organism>
<dbReference type="Proteomes" id="UP001302321">
    <property type="component" value="Unassembled WGS sequence"/>
</dbReference>
<accession>A0AAN6VXK7</accession>
<sequence length="252" mass="28734">MSIDLNKLLIASSKTSVFLTSPDDWESFDYALQFQATERLWPYLNPINRLPFSEEPSYPNINDSKYTKECASVMRYEAEREAYKAYKAQLKEHLARAQREISASSTTERGDEAISPAETILILPEEVQEPVYTDADLTGAAALLYAFDTKSYAYREAKYKTLIDDCRSLMTWMTKSMSAELWNIHCTGQQGIVNAYDAIRNTMIPDVDEYRMKHQDKLREHVFALKAANSPKKVADSVPNKSIQFNSGPELN</sequence>
<dbReference type="EMBL" id="MU866910">
    <property type="protein sequence ID" value="KAK4170622.1"/>
    <property type="molecule type" value="Genomic_DNA"/>
</dbReference>
<protein>
    <submittedName>
        <fullName evidence="2">Uncharacterized protein</fullName>
    </submittedName>
</protein>
<feature type="coiled-coil region" evidence="1">
    <location>
        <begin position="73"/>
        <end position="107"/>
    </location>
</feature>
<keyword evidence="1" id="KW-0175">Coiled coil</keyword>
<dbReference type="AlphaFoldDB" id="A0AAN6VXK7"/>
<proteinExistence type="predicted"/>
<name>A0AAN6VXK7_9PEZI</name>